<gene>
    <name evidence="2" type="ORF">Golax_001274</name>
</gene>
<evidence type="ECO:0000313" key="3">
    <source>
        <dbReference type="Proteomes" id="UP000593574"/>
    </source>
</evidence>
<keyword evidence="1" id="KW-0732">Signal</keyword>
<organism evidence="2 3">
    <name type="scientific">Gossypium laxum</name>
    <dbReference type="NCBI Taxonomy" id="34288"/>
    <lineage>
        <taxon>Eukaryota</taxon>
        <taxon>Viridiplantae</taxon>
        <taxon>Streptophyta</taxon>
        <taxon>Embryophyta</taxon>
        <taxon>Tracheophyta</taxon>
        <taxon>Spermatophyta</taxon>
        <taxon>Magnoliopsida</taxon>
        <taxon>eudicotyledons</taxon>
        <taxon>Gunneridae</taxon>
        <taxon>Pentapetalae</taxon>
        <taxon>rosids</taxon>
        <taxon>malvids</taxon>
        <taxon>Malvales</taxon>
        <taxon>Malvaceae</taxon>
        <taxon>Malvoideae</taxon>
        <taxon>Gossypium</taxon>
    </lineage>
</organism>
<dbReference type="EMBL" id="JABEZV010000013">
    <property type="protein sequence ID" value="MBA0728372.1"/>
    <property type="molecule type" value="Genomic_DNA"/>
</dbReference>
<keyword evidence="3" id="KW-1185">Reference proteome</keyword>
<feature type="signal peptide" evidence="1">
    <location>
        <begin position="1"/>
        <end position="17"/>
    </location>
</feature>
<dbReference type="AlphaFoldDB" id="A0A7J9AWP6"/>
<accession>A0A7J9AWP6</accession>
<comment type="caution">
    <text evidence="2">The sequence shown here is derived from an EMBL/GenBank/DDBJ whole genome shotgun (WGS) entry which is preliminary data.</text>
</comment>
<dbReference type="Proteomes" id="UP000593574">
    <property type="component" value="Unassembled WGS sequence"/>
</dbReference>
<reference evidence="2 3" key="1">
    <citation type="journal article" date="2019" name="Genome Biol. Evol.">
        <title>Insights into the evolution of the New World diploid cottons (Gossypium, subgenus Houzingenia) based on genome sequencing.</title>
        <authorList>
            <person name="Grover C.E."/>
            <person name="Arick M.A. 2nd"/>
            <person name="Thrash A."/>
            <person name="Conover J.L."/>
            <person name="Sanders W.S."/>
            <person name="Peterson D.G."/>
            <person name="Frelichowski J.E."/>
            <person name="Scheffler J.A."/>
            <person name="Scheffler B.E."/>
            <person name="Wendel J.F."/>
        </authorList>
    </citation>
    <scope>NUCLEOTIDE SEQUENCE [LARGE SCALE GENOMIC DNA]</scope>
    <source>
        <strain evidence="2">4</strain>
        <tissue evidence="2">Leaf</tissue>
    </source>
</reference>
<sequence length="68" mass="8006">MNLFLLISLSKTFLTNIIVIFVNKKEYHNILFIVVKNVDLLLILDAHSPRLKMIMVRLLAWWVAKVLQ</sequence>
<protein>
    <submittedName>
        <fullName evidence="2">Uncharacterized protein</fullName>
    </submittedName>
</protein>
<evidence type="ECO:0000313" key="2">
    <source>
        <dbReference type="EMBL" id="MBA0728372.1"/>
    </source>
</evidence>
<name>A0A7J9AWP6_9ROSI</name>
<proteinExistence type="predicted"/>
<feature type="chain" id="PRO_5029546875" evidence="1">
    <location>
        <begin position="18"/>
        <end position="68"/>
    </location>
</feature>
<evidence type="ECO:0000256" key="1">
    <source>
        <dbReference type="SAM" id="SignalP"/>
    </source>
</evidence>